<proteinExistence type="predicted"/>
<dbReference type="Gene3D" id="3.30.160.250">
    <property type="match status" value="1"/>
</dbReference>
<keyword evidence="2" id="KW-1185">Reference proteome</keyword>
<dbReference type="SUPFAM" id="SSF143100">
    <property type="entry name" value="TTHA1013/TTHA0281-like"/>
    <property type="match status" value="1"/>
</dbReference>
<dbReference type="RefSeq" id="WP_096828189.1">
    <property type="nucleotide sequence ID" value="NZ_NXIB02000176.1"/>
</dbReference>
<reference evidence="1" key="1">
    <citation type="submission" date="2017-10" db="EMBL/GenBank/DDBJ databases">
        <title>Draft genome sequence of the planktic cyanobacteria Tychonema bourrellyi isolated from alpine lentic freshwater.</title>
        <authorList>
            <person name="Tett A."/>
            <person name="Armanini F."/>
            <person name="Asnicar F."/>
            <person name="Boscaini A."/>
            <person name="Pasolli E."/>
            <person name="Zolfo M."/>
            <person name="Donati C."/>
            <person name="Salmaso N."/>
            <person name="Segata N."/>
        </authorList>
    </citation>
    <scope>NUCLEOTIDE SEQUENCE</scope>
    <source>
        <strain evidence="1">FEM_GT703</strain>
    </source>
</reference>
<evidence type="ECO:0000313" key="2">
    <source>
        <dbReference type="Proteomes" id="UP000226442"/>
    </source>
</evidence>
<accession>A0A2G4EVL8</accession>
<dbReference type="InterPro" id="IPR035069">
    <property type="entry name" value="TTHA1013/TTHA0281-like"/>
</dbReference>
<comment type="caution">
    <text evidence="1">The sequence shown here is derived from an EMBL/GenBank/DDBJ whole genome shotgun (WGS) entry which is preliminary data.</text>
</comment>
<dbReference type="Pfam" id="PF21748">
    <property type="entry name" value="UPF0150"/>
    <property type="match status" value="1"/>
</dbReference>
<name>A0A2G4EVL8_9CYAN</name>
<sequence>MLTKYIQAAMKQAKYEIFPDDRTFYGEIPICEGVYANAVTLEACREELQEVLEDWILLGLTLNIPLPVLDNIDLTITKDVA</sequence>
<dbReference type="InterPro" id="IPR049389">
    <property type="entry name" value="TTHA0281-like"/>
</dbReference>
<protein>
    <submittedName>
        <fullName evidence="1">HicB family protein</fullName>
    </submittedName>
</protein>
<evidence type="ECO:0000313" key="1">
    <source>
        <dbReference type="EMBL" id="PHX53583.1"/>
    </source>
</evidence>
<dbReference type="Proteomes" id="UP000226442">
    <property type="component" value="Unassembled WGS sequence"/>
</dbReference>
<gene>
    <name evidence="1" type="ORF">CP500_020795</name>
</gene>
<dbReference type="EMBL" id="NXIB02000176">
    <property type="protein sequence ID" value="PHX53583.1"/>
    <property type="molecule type" value="Genomic_DNA"/>
</dbReference>
<dbReference type="AlphaFoldDB" id="A0A2G4EVL8"/>
<organism evidence="1 2">
    <name type="scientific">Tychonema bourrellyi FEM_GT703</name>
    <dbReference type="NCBI Taxonomy" id="2040638"/>
    <lineage>
        <taxon>Bacteria</taxon>
        <taxon>Bacillati</taxon>
        <taxon>Cyanobacteriota</taxon>
        <taxon>Cyanophyceae</taxon>
        <taxon>Oscillatoriophycideae</taxon>
        <taxon>Oscillatoriales</taxon>
        <taxon>Microcoleaceae</taxon>
        <taxon>Tychonema</taxon>
    </lineage>
</organism>
<dbReference type="OrthoDB" id="7068289at2"/>